<dbReference type="RefSeq" id="WP_183214705.1">
    <property type="nucleotide sequence ID" value="NZ_JACHOR010000007.1"/>
</dbReference>
<dbReference type="Proteomes" id="UP000545037">
    <property type="component" value="Unassembled WGS sequence"/>
</dbReference>
<sequence length="183" mass="19585">MSDHPVEYHAGKKIHVGQGEHHITADPDVMLTTILGSCVALCLRDPRTGIGGMNHFLLPEGAGAGTDAGRRYGAYAMELLINDCLKMGARRDRLEAKLFGGGRMFDSLRDVGASNADFAEKFMRDEGIAVVGGSLRGSGGRRVQYWPATGRALQRAVTDTQIPAPAPIVRPRIAVDAGALELF</sequence>
<dbReference type="HAMAP" id="MF_01440">
    <property type="entry name" value="CheD"/>
    <property type="match status" value="1"/>
</dbReference>
<dbReference type="Gene3D" id="3.30.1330.200">
    <property type="match status" value="1"/>
</dbReference>
<dbReference type="Pfam" id="PF03975">
    <property type="entry name" value="CheD"/>
    <property type="match status" value="1"/>
</dbReference>
<comment type="similarity">
    <text evidence="3">Belongs to the CheD family.</text>
</comment>
<organism evidence="4 5">
    <name type="scientific">Brevundimonas variabilis</name>
    <dbReference type="NCBI Taxonomy" id="74312"/>
    <lineage>
        <taxon>Bacteria</taxon>
        <taxon>Pseudomonadati</taxon>
        <taxon>Pseudomonadota</taxon>
        <taxon>Alphaproteobacteria</taxon>
        <taxon>Caulobacterales</taxon>
        <taxon>Caulobacteraceae</taxon>
        <taxon>Brevundimonas</taxon>
    </lineage>
</organism>
<evidence type="ECO:0000256" key="3">
    <source>
        <dbReference type="HAMAP-Rule" id="MF_01440"/>
    </source>
</evidence>
<dbReference type="GO" id="GO:0050568">
    <property type="term" value="F:protein-glutamine glutaminase activity"/>
    <property type="evidence" value="ECO:0007669"/>
    <property type="project" value="UniProtKB-UniRule"/>
</dbReference>
<evidence type="ECO:0000256" key="1">
    <source>
        <dbReference type="ARBA" id="ARBA00022500"/>
    </source>
</evidence>
<evidence type="ECO:0000313" key="4">
    <source>
        <dbReference type="EMBL" id="MBB5747709.1"/>
    </source>
</evidence>
<protein>
    <recommendedName>
        <fullName evidence="3">Probable chemoreceptor glutamine deamidase CheD</fullName>
        <ecNumber evidence="3">3.5.1.44</ecNumber>
    </recommendedName>
</protein>
<proteinExistence type="inferred from homology"/>
<dbReference type="SUPFAM" id="SSF64438">
    <property type="entry name" value="CNF1/YfiH-like putative cysteine hydrolases"/>
    <property type="match status" value="1"/>
</dbReference>
<evidence type="ECO:0000256" key="2">
    <source>
        <dbReference type="ARBA" id="ARBA00022801"/>
    </source>
</evidence>
<dbReference type="EC" id="3.5.1.44" evidence="3"/>
<dbReference type="InterPro" id="IPR011324">
    <property type="entry name" value="Cytotoxic_necrot_fac-like_cat"/>
</dbReference>
<dbReference type="PANTHER" id="PTHR35147:SF3">
    <property type="entry name" value="CHEMORECEPTOR GLUTAMINE DEAMIDASE CHED 1-RELATED"/>
    <property type="match status" value="1"/>
</dbReference>
<keyword evidence="1 3" id="KW-0145">Chemotaxis</keyword>
<dbReference type="InterPro" id="IPR038592">
    <property type="entry name" value="CheD-like_sf"/>
</dbReference>
<comment type="function">
    <text evidence="3">Probably deamidates glutamine residues to glutamate on methyl-accepting chemotaxis receptors (MCPs), playing an important role in chemotaxis.</text>
</comment>
<dbReference type="CDD" id="cd16352">
    <property type="entry name" value="CheD"/>
    <property type="match status" value="1"/>
</dbReference>
<comment type="catalytic activity">
    <reaction evidence="3">
        <text>L-glutaminyl-[protein] + H2O = L-glutamyl-[protein] + NH4(+)</text>
        <dbReference type="Rhea" id="RHEA:16441"/>
        <dbReference type="Rhea" id="RHEA-COMP:10207"/>
        <dbReference type="Rhea" id="RHEA-COMP:10208"/>
        <dbReference type="ChEBI" id="CHEBI:15377"/>
        <dbReference type="ChEBI" id="CHEBI:28938"/>
        <dbReference type="ChEBI" id="CHEBI:29973"/>
        <dbReference type="ChEBI" id="CHEBI:30011"/>
        <dbReference type="EC" id="3.5.1.44"/>
    </reaction>
</comment>
<name>A0A7W9CLK0_9CAUL</name>
<dbReference type="InterPro" id="IPR005659">
    <property type="entry name" value="Chemorcpt_Glu_NH3ase_CheD"/>
</dbReference>
<dbReference type="EMBL" id="JACHOR010000007">
    <property type="protein sequence ID" value="MBB5747709.1"/>
    <property type="molecule type" value="Genomic_DNA"/>
</dbReference>
<gene>
    <name evidence="3" type="primary">cheD</name>
    <name evidence="4" type="ORF">GGR13_003342</name>
</gene>
<keyword evidence="2 3" id="KW-0378">Hydrolase</keyword>
<dbReference type="PANTHER" id="PTHR35147">
    <property type="entry name" value="CHEMORECEPTOR GLUTAMINE DEAMIDASE CHED-RELATED"/>
    <property type="match status" value="1"/>
</dbReference>
<accession>A0A7W9CLK0</accession>
<dbReference type="GO" id="GO:0006935">
    <property type="term" value="P:chemotaxis"/>
    <property type="evidence" value="ECO:0007669"/>
    <property type="project" value="UniProtKB-UniRule"/>
</dbReference>
<evidence type="ECO:0000313" key="5">
    <source>
        <dbReference type="Proteomes" id="UP000545037"/>
    </source>
</evidence>
<reference evidence="4 5" key="1">
    <citation type="submission" date="2020-08" db="EMBL/GenBank/DDBJ databases">
        <title>Genomic Encyclopedia of Type Strains, Phase IV (KMG-IV): sequencing the most valuable type-strain genomes for metagenomic binning, comparative biology and taxonomic classification.</title>
        <authorList>
            <person name="Goeker M."/>
        </authorList>
    </citation>
    <scope>NUCLEOTIDE SEQUENCE [LARGE SCALE GENOMIC DNA]</scope>
    <source>
        <strain evidence="4 5">DSM 4737</strain>
    </source>
</reference>
<comment type="caution">
    <text evidence="4">The sequence shown here is derived from an EMBL/GenBank/DDBJ whole genome shotgun (WGS) entry which is preliminary data.</text>
</comment>
<keyword evidence="5" id="KW-1185">Reference proteome</keyword>
<dbReference type="AlphaFoldDB" id="A0A7W9CLK0"/>